<dbReference type="SUPFAM" id="SSF75553">
    <property type="entry name" value="Smc hinge domain"/>
    <property type="match status" value="1"/>
</dbReference>
<sequence>MRLKQLEIKGFKSFADKTVVNFDEGITGIIGPNGCGKSNIIDSIRWVIGEQKISALRSENLEALVFNGSRTRSPSGLAEVSLTFENTKNLLPTEFSTVTITRRFYKNGESEYRLNDVACRMKDIHNLFMDTGVSTDSYAIIELGMVDDIIKDKENSRRRMLEQAAGITIYKTRKKEAKSKLDATEQDLNRIEDLLFEINNQLKTLENQAKKAEKYYEIKKDYKEVAIELAKAALEGFNVTYRELNEQQDTETDKKVRLDAEIATEEAAIEQEKVGFIEKERALQSQQYEFNELLQKLRTKENEKNLASQKLQYLHEKEGSLKDFLQKAEGQLKTIDDSIQYTQIQVGEEESRLADIQDRVESSKLEIEEKRRLFDEKRSGVDALRSQYQQIQRKQFDAEKKVAVADTSIQNLQRSHAQIQDEQQNRLMQIQQMETELKDKEETLDARRIDLQQLQEQHEKTKEQIVATQAQLETLRAKLAEDNRTLDKKRNEHDLLKSLIDSMEGYPESVKFLHNNKEWNHTSPILSDIIYVKEEFRAAVENVLEPYLNYYVVNNLQEGLQAVHLLDAHKKGKANFFMLEQFADVNVQTQQPAHTMKAMDVIEVDAQYRKLAEYLLGNVYIAESDDALQNSNGAVVLEKTGKYVKGIYTLTGGSVGLFEGKKIGRAKNLEKLYEEIVAQDAVVNQLKADIQARHNEVIAYKEQLKEQAIKQTESEINQLTNQLFAAKNKIENLQAAQQNAQQRLEDNDVRMQDEQDAIAETREVLQTLNNELQQTGESMRVVEQDYHQAEQEYNFASAQFNESNLSLTRQQSKIGALKQELLFKENQLNDLHQQIQSNTSQLADASTHIKESADALKEAEDLLLEMMRKKEEEEKKLNESDQAYYNLRNELQEKESALRMKTKSKEIIDHLLQEIKDKLNELRLQLAGMKERLNVEFKIDLDEILDQPRMTNTSLEDLQASSDRMKKRMENIGEVNPTAIEAFQEMKKRYEFILEQKNDLVTAKDSLLQTIQEVEATANQQFLDTFNQVRENFQKVFKALFTEEDTADMVLENPENLAETGIDIVAKPKGKRPSSITQLSGGEKTLTATALLFAIYLIKPAPFCILDEVDAPLDDANVGKFTQMIQKFSENSQFIIVTHNKMTMSAVDVIYGVTMQEPGVSKLVPVDFTSLSSN</sequence>
<dbReference type="Pfam" id="PF02463">
    <property type="entry name" value="SMC_N"/>
    <property type="match status" value="2"/>
</dbReference>
<comment type="domain">
    <text evidence="6">Contains large globular domains required for ATP hydrolysis at each terminus and a third globular domain forming a flexible hinge near the middle of the molecule. These domains are separated by coiled-coil structures.</text>
</comment>
<dbReference type="GO" id="GO:0007059">
    <property type="term" value="P:chromosome segregation"/>
    <property type="evidence" value="ECO:0007669"/>
    <property type="project" value="UniProtKB-UniRule"/>
</dbReference>
<evidence type="ECO:0000256" key="2">
    <source>
        <dbReference type="ARBA" id="ARBA00022741"/>
    </source>
</evidence>
<feature type="domain" description="SMC hinge" evidence="7">
    <location>
        <begin position="520"/>
        <end position="631"/>
    </location>
</feature>
<evidence type="ECO:0000313" key="8">
    <source>
        <dbReference type="EMBL" id="GGH58870.1"/>
    </source>
</evidence>
<comment type="caution">
    <text evidence="8">The sequence shown here is derived from an EMBL/GenBank/DDBJ whole genome shotgun (WGS) entry which is preliminary data.</text>
</comment>
<feature type="coiled-coil region" evidence="6">
    <location>
        <begin position="353"/>
        <end position="401"/>
    </location>
</feature>
<organism evidence="8 9">
    <name type="scientific">Filimonas zeae</name>
    <dbReference type="NCBI Taxonomy" id="1737353"/>
    <lineage>
        <taxon>Bacteria</taxon>
        <taxon>Pseudomonadati</taxon>
        <taxon>Bacteroidota</taxon>
        <taxon>Chitinophagia</taxon>
        <taxon>Chitinophagales</taxon>
        <taxon>Chitinophagaceae</taxon>
        <taxon>Filimonas</taxon>
    </lineage>
</organism>
<evidence type="ECO:0000256" key="4">
    <source>
        <dbReference type="ARBA" id="ARBA00023054"/>
    </source>
</evidence>
<dbReference type="GO" id="GO:0030261">
    <property type="term" value="P:chromosome condensation"/>
    <property type="evidence" value="ECO:0007669"/>
    <property type="project" value="InterPro"/>
</dbReference>
<dbReference type="HAMAP" id="MF_01894">
    <property type="entry name" value="Smc_prok"/>
    <property type="match status" value="1"/>
</dbReference>
<dbReference type="AlphaFoldDB" id="A0A917MQZ8"/>
<dbReference type="SUPFAM" id="SSF52540">
    <property type="entry name" value="P-loop containing nucleoside triphosphate hydrolases"/>
    <property type="match status" value="1"/>
</dbReference>
<feature type="binding site" evidence="6">
    <location>
        <begin position="32"/>
        <end position="39"/>
    </location>
    <ligand>
        <name>ATP</name>
        <dbReference type="ChEBI" id="CHEBI:30616"/>
    </ligand>
</feature>
<dbReference type="PIRSF" id="PIRSF005719">
    <property type="entry name" value="SMC"/>
    <property type="match status" value="1"/>
</dbReference>
<reference evidence="8" key="2">
    <citation type="submission" date="2020-09" db="EMBL/GenBank/DDBJ databases">
        <authorList>
            <person name="Sun Q."/>
            <person name="Zhou Y."/>
        </authorList>
    </citation>
    <scope>NUCLEOTIDE SEQUENCE</scope>
    <source>
        <strain evidence="8">CGMCC 1.15290</strain>
    </source>
</reference>
<protein>
    <recommendedName>
        <fullName evidence="6">Chromosome partition protein Smc</fullName>
    </recommendedName>
</protein>
<dbReference type="InterPro" id="IPR027417">
    <property type="entry name" value="P-loop_NTPase"/>
</dbReference>
<dbReference type="InterPro" id="IPR003395">
    <property type="entry name" value="RecF/RecN/SMC_N"/>
</dbReference>
<dbReference type="Gene3D" id="1.20.1060.20">
    <property type="match status" value="1"/>
</dbReference>
<dbReference type="GO" id="GO:0005737">
    <property type="term" value="C:cytoplasm"/>
    <property type="evidence" value="ECO:0007669"/>
    <property type="project" value="UniProtKB-SubCell"/>
</dbReference>
<comment type="function">
    <text evidence="6">Required for chromosome condensation and partitioning.</text>
</comment>
<evidence type="ECO:0000256" key="3">
    <source>
        <dbReference type="ARBA" id="ARBA00022840"/>
    </source>
</evidence>
<keyword evidence="2 6" id="KW-0547">Nucleotide-binding</keyword>
<dbReference type="SUPFAM" id="SSF57997">
    <property type="entry name" value="Tropomyosin"/>
    <property type="match status" value="1"/>
</dbReference>
<evidence type="ECO:0000259" key="7">
    <source>
        <dbReference type="SMART" id="SM00968"/>
    </source>
</evidence>
<evidence type="ECO:0000256" key="5">
    <source>
        <dbReference type="ARBA" id="ARBA00023125"/>
    </source>
</evidence>
<feature type="coiled-coil region" evidence="6">
    <location>
        <begin position="669"/>
        <end position="975"/>
    </location>
</feature>
<evidence type="ECO:0000256" key="6">
    <source>
        <dbReference type="HAMAP-Rule" id="MF_01894"/>
    </source>
</evidence>
<feature type="coiled-coil region" evidence="6">
    <location>
        <begin position="430"/>
        <end position="492"/>
    </location>
</feature>
<dbReference type="GO" id="GO:0003677">
    <property type="term" value="F:DNA binding"/>
    <property type="evidence" value="ECO:0007669"/>
    <property type="project" value="UniProtKB-UniRule"/>
</dbReference>
<keyword evidence="5 6" id="KW-0238">DNA-binding</keyword>
<dbReference type="GO" id="GO:0016887">
    <property type="term" value="F:ATP hydrolysis activity"/>
    <property type="evidence" value="ECO:0007669"/>
    <property type="project" value="InterPro"/>
</dbReference>
<dbReference type="GO" id="GO:0005694">
    <property type="term" value="C:chromosome"/>
    <property type="evidence" value="ECO:0007669"/>
    <property type="project" value="InterPro"/>
</dbReference>
<dbReference type="GO" id="GO:0007062">
    <property type="term" value="P:sister chromatid cohesion"/>
    <property type="evidence" value="ECO:0007669"/>
    <property type="project" value="InterPro"/>
</dbReference>
<dbReference type="NCBIfam" id="TIGR02168">
    <property type="entry name" value="SMC_prok_B"/>
    <property type="match status" value="1"/>
</dbReference>
<feature type="coiled-coil region" evidence="6">
    <location>
        <begin position="167"/>
        <end position="310"/>
    </location>
</feature>
<dbReference type="Proteomes" id="UP000627292">
    <property type="component" value="Unassembled WGS sequence"/>
</dbReference>
<evidence type="ECO:0000256" key="1">
    <source>
        <dbReference type="ARBA" id="ARBA00022490"/>
    </source>
</evidence>
<dbReference type="GO" id="GO:0006260">
    <property type="term" value="P:DNA replication"/>
    <property type="evidence" value="ECO:0007669"/>
    <property type="project" value="UniProtKB-UniRule"/>
</dbReference>
<dbReference type="SMART" id="SM00968">
    <property type="entry name" value="SMC_hinge"/>
    <property type="match status" value="1"/>
</dbReference>
<reference evidence="8" key="1">
    <citation type="journal article" date="2014" name="Int. J. Syst. Evol. Microbiol.">
        <title>Complete genome sequence of Corynebacterium casei LMG S-19264T (=DSM 44701T), isolated from a smear-ripened cheese.</title>
        <authorList>
            <consortium name="US DOE Joint Genome Institute (JGI-PGF)"/>
            <person name="Walter F."/>
            <person name="Albersmeier A."/>
            <person name="Kalinowski J."/>
            <person name="Ruckert C."/>
        </authorList>
    </citation>
    <scope>NUCLEOTIDE SEQUENCE</scope>
    <source>
        <strain evidence="8">CGMCC 1.15290</strain>
    </source>
</reference>
<proteinExistence type="inferred from homology"/>
<dbReference type="InterPro" id="IPR010935">
    <property type="entry name" value="SMC_hinge"/>
</dbReference>
<evidence type="ECO:0000313" key="9">
    <source>
        <dbReference type="Proteomes" id="UP000627292"/>
    </source>
</evidence>
<name>A0A917MQZ8_9BACT</name>
<dbReference type="PANTHER" id="PTHR43977">
    <property type="entry name" value="STRUCTURAL MAINTENANCE OF CHROMOSOMES PROTEIN 3"/>
    <property type="match status" value="1"/>
</dbReference>
<keyword evidence="3 6" id="KW-0067">ATP-binding</keyword>
<dbReference type="RefSeq" id="WP_188950400.1">
    <property type="nucleotide sequence ID" value="NZ_JAVDQE010000001.1"/>
</dbReference>
<keyword evidence="9" id="KW-1185">Reference proteome</keyword>
<dbReference type="InterPro" id="IPR011890">
    <property type="entry name" value="SMC_prok"/>
</dbReference>
<comment type="subcellular location">
    <subcellularLocation>
        <location evidence="6">Cytoplasm</location>
    </subcellularLocation>
</comment>
<keyword evidence="4 6" id="KW-0175">Coiled coil</keyword>
<dbReference type="Gene3D" id="3.30.70.1620">
    <property type="match status" value="1"/>
</dbReference>
<dbReference type="CDD" id="cd03278">
    <property type="entry name" value="ABC_SMC_barmotin"/>
    <property type="match status" value="1"/>
</dbReference>
<dbReference type="Gene3D" id="3.40.50.300">
    <property type="entry name" value="P-loop containing nucleotide triphosphate hydrolases"/>
    <property type="match status" value="2"/>
</dbReference>
<dbReference type="GO" id="GO:0005524">
    <property type="term" value="F:ATP binding"/>
    <property type="evidence" value="ECO:0007669"/>
    <property type="project" value="UniProtKB-UniRule"/>
</dbReference>
<dbReference type="InterPro" id="IPR024704">
    <property type="entry name" value="SMC"/>
</dbReference>
<comment type="subunit">
    <text evidence="6">Homodimer.</text>
</comment>
<dbReference type="InterPro" id="IPR036277">
    <property type="entry name" value="SMC_hinge_sf"/>
</dbReference>
<comment type="similarity">
    <text evidence="6">Belongs to the SMC family.</text>
</comment>
<gene>
    <name evidence="6 8" type="primary">smc</name>
    <name evidence="8" type="ORF">GCM10011379_05020</name>
</gene>
<dbReference type="EMBL" id="BMIB01000001">
    <property type="protein sequence ID" value="GGH58870.1"/>
    <property type="molecule type" value="Genomic_DNA"/>
</dbReference>
<keyword evidence="1 6" id="KW-0963">Cytoplasm</keyword>
<dbReference type="Pfam" id="PF06470">
    <property type="entry name" value="SMC_hinge"/>
    <property type="match status" value="1"/>
</dbReference>
<accession>A0A917MQZ8</accession>